<evidence type="ECO:0000313" key="5">
    <source>
        <dbReference type="EMBL" id="GGN61042.1"/>
    </source>
</evidence>
<dbReference type="PANTHER" id="PTHR30386">
    <property type="entry name" value="MEMBRANE FUSION SUBUNIT OF EMRAB-TOLC MULTIDRUG EFFLUX PUMP"/>
    <property type="match status" value="1"/>
</dbReference>
<protein>
    <submittedName>
        <fullName evidence="5">Transporter</fullName>
    </submittedName>
</protein>
<dbReference type="Gene3D" id="1.10.287.470">
    <property type="entry name" value="Helix hairpin bin"/>
    <property type="match status" value="1"/>
</dbReference>
<comment type="caution">
    <text evidence="5">The sequence shown here is derived from an EMBL/GenBank/DDBJ whole genome shotgun (WGS) entry which is preliminary data.</text>
</comment>
<feature type="transmembrane region" description="Helical" evidence="2">
    <location>
        <begin position="30"/>
        <end position="52"/>
    </location>
</feature>
<dbReference type="SUPFAM" id="SSF111369">
    <property type="entry name" value="HlyD-like secretion proteins"/>
    <property type="match status" value="2"/>
</dbReference>
<dbReference type="PANTHER" id="PTHR30386:SF24">
    <property type="entry name" value="MULTIDRUG RESISTANCE EFFLUX PUMP"/>
    <property type="match status" value="1"/>
</dbReference>
<dbReference type="RefSeq" id="WP_188823247.1">
    <property type="nucleotide sequence ID" value="NZ_BMLK01000034.1"/>
</dbReference>
<feature type="compositionally biased region" description="Low complexity" evidence="1">
    <location>
        <begin position="188"/>
        <end position="198"/>
    </location>
</feature>
<feature type="compositionally biased region" description="Basic and acidic residues" evidence="1">
    <location>
        <begin position="365"/>
        <end position="387"/>
    </location>
</feature>
<sequence length="387" mass="41366">MNDDVDTNFNESQQRGQAAAPGSGNKRLRLLLITVAALAIIAAGIWMVRYIVVGQYQETTNDAYIQSDAIAIAPKVSGYVDRVFVTENQAVKAGQPLVQIDPRDYSAQSAQALAQIEIAQASAAGARAQIEEQAAAIERARAELAAAQEAAAQAASQVNRYRPLAATGAETGERLSQLESEAKRARAEANAAQASLASAHHHVATLRAQEQQALAQADSAKARLAAAKTDVEATILRASANGRIGNKGVRQGQFVQAATRLMSLVPDKSLYVTANFKETQLGLMRPGQPVKVEVDALPDLELNGRIESIAPGTGAQFSILPPQNATGNFTKIVQRVPVRISIDIGPETRRALVPGMSVEVSVDTRSARKAAERMRDEQERHNARLAR</sequence>
<evidence type="ECO:0000256" key="1">
    <source>
        <dbReference type="SAM" id="MobiDB-lite"/>
    </source>
</evidence>
<proteinExistence type="predicted"/>
<evidence type="ECO:0000259" key="3">
    <source>
        <dbReference type="Pfam" id="PF25917"/>
    </source>
</evidence>
<dbReference type="Gene3D" id="2.40.30.170">
    <property type="match status" value="1"/>
</dbReference>
<dbReference type="InterPro" id="IPR050739">
    <property type="entry name" value="MFP"/>
</dbReference>
<evidence type="ECO:0000256" key="2">
    <source>
        <dbReference type="SAM" id="Phobius"/>
    </source>
</evidence>
<dbReference type="PRINTS" id="PR01490">
    <property type="entry name" value="RTXTOXIND"/>
</dbReference>
<accession>A0ABQ2K0V6</accession>
<keyword evidence="2" id="KW-0472">Membrane</keyword>
<evidence type="ECO:0000259" key="4">
    <source>
        <dbReference type="Pfam" id="PF25963"/>
    </source>
</evidence>
<evidence type="ECO:0000313" key="6">
    <source>
        <dbReference type="Proteomes" id="UP000605099"/>
    </source>
</evidence>
<reference evidence="6" key="1">
    <citation type="journal article" date="2019" name="Int. J. Syst. Evol. Microbiol.">
        <title>The Global Catalogue of Microorganisms (GCM) 10K type strain sequencing project: providing services to taxonomists for standard genome sequencing and annotation.</title>
        <authorList>
            <consortium name="The Broad Institute Genomics Platform"/>
            <consortium name="The Broad Institute Genome Sequencing Center for Infectious Disease"/>
            <person name="Wu L."/>
            <person name="Ma J."/>
        </authorList>
    </citation>
    <scope>NUCLEOTIDE SEQUENCE [LARGE SCALE GENOMIC DNA]</scope>
    <source>
        <strain evidence="6">CGMCC 1.6784</strain>
    </source>
</reference>
<dbReference type="Pfam" id="PF25917">
    <property type="entry name" value="BSH_RND"/>
    <property type="match status" value="1"/>
</dbReference>
<dbReference type="EMBL" id="BMLK01000034">
    <property type="protein sequence ID" value="GGN61042.1"/>
    <property type="molecule type" value="Genomic_DNA"/>
</dbReference>
<feature type="domain" description="p-hydroxybenzoic acid efflux pump subunit AaeA-like beta-barrel" evidence="4">
    <location>
        <begin position="269"/>
        <end position="362"/>
    </location>
</feature>
<name>A0ABQ2K0V6_9SPHN</name>
<feature type="domain" description="Multidrug resistance protein MdtA-like barrel-sandwich hybrid" evidence="3">
    <location>
        <begin position="70"/>
        <end position="261"/>
    </location>
</feature>
<dbReference type="Pfam" id="PF25963">
    <property type="entry name" value="Beta-barrel_AAEA"/>
    <property type="match status" value="1"/>
</dbReference>
<keyword evidence="6" id="KW-1185">Reference proteome</keyword>
<feature type="region of interest" description="Disordered" evidence="1">
    <location>
        <begin position="364"/>
        <end position="387"/>
    </location>
</feature>
<feature type="region of interest" description="Disordered" evidence="1">
    <location>
        <begin position="170"/>
        <end position="203"/>
    </location>
</feature>
<dbReference type="InterPro" id="IPR058634">
    <property type="entry name" value="AaeA-lik-b-barrel"/>
</dbReference>
<feature type="compositionally biased region" description="Polar residues" evidence="1">
    <location>
        <begin position="7"/>
        <end position="16"/>
    </location>
</feature>
<dbReference type="InterPro" id="IPR058625">
    <property type="entry name" value="MdtA-like_BSH"/>
</dbReference>
<keyword evidence="2" id="KW-1133">Transmembrane helix</keyword>
<gene>
    <name evidence="5" type="primary">rmrA</name>
    <name evidence="5" type="ORF">GCM10011349_43230</name>
</gene>
<keyword evidence="2" id="KW-0812">Transmembrane</keyword>
<feature type="region of interest" description="Disordered" evidence="1">
    <location>
        <begin position="1"/>
        <end position="22"/>
    </location>
</feature>
<organism evidence="5 6">
    <name type="scientific">Novosphingobium indicum</name>
    <dbReference type="NCBI Taxonomy" id="462949"/>
    <lineage>
        <taxon>Bacteria</taxon>
        <taxon>Pseudomonadati</taxon>
        <taxon>Pseudomonadota</taxon>
        <taxon>Alphaproteobacteria</taxon>
        <taxon>Sphingomonadales</taxon>
        <taxon>Sphingomonadaceae</taxon>
        <taxon>Novosphingobium</taxon>
    </lineage>
</organism>
<dbReference type="Gene3D" id="2.40.50.100">
    <property type="match status" value="1"/>
</dbReference>
<dbReference type="Proteomes" id="UP000605099">
    <property type="component" value="Unassembled WGS sequence"/>
</dbReference>